<reference evidence="3" key="1">
    <citation type="submission" date="2016-10" db="EMBL/GenBank/DDBJ databases">
        <authorList>
            <person name="Varghese N."/>
            <person name="Submissions S."/>
        </authorList>
    </citation>
    <scope>NUCLEOTIDE SEQUENCE [LARGE SCALE GENOMIC DNA]</scope>
    <source>
        <strain evidence="3">DSM 123</strain>
    </source>
</reference>
<keyword evidence="3" id="KW-1185">Reference proteome</keyword>
<gene>
    <name evidence="2" type="ORF">SAMN05444123_107201</name>
</gene>
<protein>
    <submittedName>
        <fullName evidence="2">Uncharacterized protein</fullName>
    </submittedName>
</protein>
<evidence type="ECO:0000313" key="3">
    <source>
        <dbReference type="Proteomes" id="UP000199615"/>
    </source>
</evidence>
<sequence>MASRFRIRYFVRNISATGKYENQICERNGVEVTFEVARGSHLKIARDSAPPADAKQRPPLPPRP</sequence>
<evidence type="ECO:0000256" key="1">
    <source>
        <dbReference type="SAM" id="MobiDB-lite"/>
    </source>
</evidence>
<dbReference type="AlphaFoldDB" id="A0A1H8URK1"/>
<proteinExistence type="predicted"/>
<organism evidence="2 3">
    <name type="scientific">Rhodopseudomonas pseudopalustris</name>
    <dbReference type="NCBI Taxonomy" id="1513892"/>
    <lineage>
        <taxon>Bacteria</taxon>
        <taxon>Pseudomonadati</taxon>
        <taxon>Pseudomonadota</taxon>
        <taxon>Alphaproteobacteria</taxon>
        <taxon>Hyphomicrobiales</taxon>
        <taxon>Nitrobacteraceae</taxon>
        <taxon>Rhodopseudomonas</taxon>
    </lineage>
</organism>
<accession>A0A1H8URK1</accession>
<dbReference type="EMBL" id="FODT01000007">
    <property type="protein sequence ID" value="SEP05643.1"/>
    <property type="molecule type" value="Genomic_DNA"/>
</dbReference>
<evidence type="ECO:0000313" key="2">
    <source>
        <dbReference type="EMBL" id="SEP05643.1"/>
    </source>
</evidence>
<feature type="region of interest" description="Disordered" evidence="1">
    <location>
        <begin position="44"/>
        <end position="64"/>
    </location>
</feature>
<name>A0A1H8URK1_9BRAD</name>
<dbReference type="Proteomes" id="UP000199615">
    <property type="component" value="Unassembled WGS sequence"/>
</dbReference>